<name>A0ABR1ITS3_9AGAR</name>
<sequence length="468" mass="52344">MPKTAPSVKATKSSGRLVKLSCNCRRILIPCPGTFRDVVYAATKHFPNILRENLILKTKDLEICEGESIEISEDSWDLVKAEVKTIEVVNQVKPLSPEVTTLPPGRSNLQWRSKSPCTSSTPTLPSTPIFSLPPSSRSDPPRATQASITITVKWMGSMGSTQLDSLEIRAKPSSSIQRISDAIRMKTGSEDFRLVHEGRRVSPHETLQGSGIRDGDVLWLMMEQKGGKPVIYLQAPQELRVSVRLSLVPSWEFSAIYPIVPIRSNGEKGQGQTLEWDVSTRKEDDVLLDHRSGTEVSYLYWEAKTNGASSSLASPPRPNVSQTPFDPISADLTDQDSVLLCVEKNLVVYLDKSLLALGLHVEARTSFITYWLPSFLKHEYIALRFVNQASYEYAAPLVVTPKPAVVTRIFMLFKGVSENDVGRWSFALKRTDEDVERWQDVVGMDLARAKDENLFRVLEWGGMEVLQR</sequence>
<dbReference type="CDD" id="cd01763">
    <property type="entry name" value="Ubl_SUMO_like"/>
    <property type="match status" value="1"/>
</dbReference>
<feature type="compositionally biased region" description="Low complexity" evidence="1">
    <location>
        <begin position="113"/>
        <end position="142"/>
    </location>
</feature>
<evidence type="ECO:0000256" key="1">
    <source>
        <dbReference type="SAM" id="MobiDB-lite"/>
    </source>
</evidence>
<proteinExistence type="predicted"/>
<dbReference type="EMBL" id="JBANRG010000065">
    <property type="protein sequence ID" value="KAK7440966.1"/>
    <property type="molecule type" value="Genomic_DNA"/>
</dbReference>
<evidence type="ECO:0000259" key="2">
    <source>
        <dbReference type="PROSITE" id="PS50053"/>
    </source>
</evidence>
<dbReference type="PROSITE" id="PS50053">
    <property type="entry name" value="UBIQUITIN_2"/>
    <property type="match status" value="1"/>
</dbReference>
<evidence type="ECO:0000313" key="4">
    <source>
        <dbReference type="Proteomes" id="UP001498398"/>
    </source>
</evidence>
<dbReference type="Gene3D" id="3.10.20.90">
    <property type="entry name" value="Phosphatidylinositol 3-kinase Catalytic Subunit, Chain A, domain 1"/>
    <property type="match status" value="1"/>
</dbReference>
<protein>
    <recommendedName>
        <fullName evidence="2">Ubiquitin-like domain-containing protein</fullName>
    </recommendedName>
</protein>
<organism evidence="3 4">
    <name type="scientific">Marasmiellus scandens</name>
    <dbReference type="NCBI Taxonomy" id="2682957"/>
    <lineage>
        <taxon>Eukaryota</taxon>
        <taxon>Fungi</taxon>
        <taxon>Dikarya</taxon>
        <taxon>Basidiomycota</taxon>
        <taxon>Agaricomycotina</taxon>
        <taxon>Agaricomycetes</taxon>
        <taxon>Agaricomycetidae</taxon>
        <taxon>Agaricales</taxon>
        <taxon>Marasmiineae</taxon>
        <taxon>Omphalotaceae</taxon>
        <taxon>Marasmiellus</taxon>
    </lineage>
</organism>
<reference evidence="3 4" key="1">
    <citation type="submission" date="2024-01" db="EMBL/GenBank/DDBJ databases">
        <title>A draft genome for the cacao thread blight pathogen Marasmiellus scandens.</title>
        <authorList>
            <person name="Baruah I.K."/>
            <person name="Leung J."/>
            <person name="Bukari Y."/>
            <person name="Amoako-Attah I."/>
            <person name="Meinhardt L.W."/>
            <person name="Bailey B.A."/>
            <person name="Cohen S.P."/>
        </authorList>
    </citation>
    <scope>NUCLEOTIDE SEQUENCE [LARGE SCALE GENOMIC DNA]</scope>
    <source>
        <strain evidence="3 4">GH-19</strain>
    </source>
</reference>
<dbReference type="InterPro" id="IPR029071">
    <property type="entry name" value="Ubiquitin-like_domsf"/>
</dbReference>
<dbReference type="SUPFAM" id="SSF54236">
    <property type="entry name" value="Ubiquitin-like"/>
    <property type="match status" value="1"/>
</dbReference>
<accession>A0ABR1ITS3</accession>
<feature type="region of interest" description="Disordered" evidence="1">
    <location>
        <begin position="99"/>
        <end position="144"/>
    </location>
</feature>
<comment type="caution">
    <text evidence="3">The sequence shown here is derived from an EMBL/GenBank/DDBJ whole genome shotgun (WGS) entry which is preliminary data.</text>
</comment>
<feature type="domain" description="Ubiquitin-like" evidence="2">
    <location>
        <begin position="148"/>
        <end position="227"/>
    </location>
</feature>
<dbReference type="Proteomes" id="UP001498398">
    <property type="component" value="Unassembled WGS sequence"/>
</dbReference>
<evidence type="ECO:0000313" key="3">
    <source>
        <dbReference type="EMBL" id="KAK7440966.1"/>
    </source>
</evidence>
<dbReference type="SMART" id="SM00213">
    <property type="entry name" value="UBQ"/>
    <property type="match status" value="1"/>
</dbReference>
<dbReference type="InterPro" id="IPR000626">
    <property type="entry name" value="Ubiquitin-like_dom"/>
</dbReference>
<gene>
    <name evidence="3" type="ORF">VKT23_016743</name>
</gene>
<keyword evidence="4" id="KW-1185">Reference proteome</keyword>